<dbReference type="Proteomes" id="UP000019373">
    <property type="component" value="Unassembled WGS sequence"/>
</dbReference>
<evidence type="ECO:0000313" key="3">
    <source>
        <dbReference type="Proteomes" id="UP000019373"/>
    </source>
</evidence>
<feature type="compositionally biased region" description="Polar residues" evidence="1">
    <location>
        <begin position="527"/>
        <end position="540"/>
    </location>
</feature>
<dbReference type="OMA" id="IERTSCK"/>
<evidence type="ECO:0000313" key="2">
    <source>
        <dbReference type="EMBL" id="ERF75468.1"/>
    </source>
</evidence>
<feature type="region of interest" description="Disordered" evidence="1">
    <location>
        <begin position="962"/>
        <end position="982"/>
    </location>
</feature>
<accession>U1GST0</accession>
<feature type="compositionally biased region" description="Polar residues" evidence="1">
    <location>
        <begin position="806"/>
        <end position="830"/>
    </location>
</feature>
<feature type="region of interest" description="Disordered" evidence="1">
    <location>
        <begin position="606"/>
        <end position="633"/>
    </location>
</feature>
<feature type="compositionally biased region" description="Basic and acidic residues" evidence="1">
    <location>
        <begin position="623"/>
        <end position="633"/>
    </location>
</feature>
<dbReference type="GeneID" id="19241888"/>
<keyword evidence="3" id="KW-1185">Reference proteome</keyword>
<reference evidence="3" key="1">
    <citation type="journal article" date="2014" name="BMC Genomics">
        <title>Genome characteristics reveal the impact of lichenization on lichen-forming fungus Endocarpon pusillum Hedwig (Verrucariales, Ascomycota).</title>
        <authorList>
            <person name="Wang Y.-Y."/>
            <person name="Liu B."/>
            <person name="Zhang X.-Y."/>
            <person name="Zhou Q.-M."/>
            <person name="Zhang T."/>
            <person name="Li H."/>
            <person name="Yu Y.-F."/>
            <person name="Zhang X.-L."/>
            <person name="Hao X.-Y."/>
            <person name="Wang M."/>
            <person name="Wang L."/>
            <person name="Wei J.-C."/>
        </authorList>
    </citation>
    <scope>NUCLEOTIDE SEQUENCE [LARGE SCALE GENOMIC DNA]</scope>
    <source>
        <strain evidence="3">Z07020 / HMAS-L-300199</strain>
    </source>
</reference>
<proteinExistence type="predicted"/>
<feature type="region of interest" description="Disordered" evidence="1">
    <location>
        <begin position="915"/>
        <end position="934"/>
    </location>
</feature>
<feature type="region of interest" description="Disordered" evidence="1">
    <location>
        <begin position="458"/>
        <end position="545"/>
    </location>
</feature>
<feature type="region of interest" description="Disordered" evidence="1">
    <location>
        <begin position="787"/>
        <end position="857"/>
    </location>
</feature>
<protein>
    <submittedName>
        <fullName evidence="2">Uncharacterized protein</fullName>
    </submittedName>
</protein>
<name>U1GST0_ENDPU</name>
<gene>
    <name evidence="2" type="ORF">EPUS_07000</name>
</gene>
<dbReference type="RefSeq" id="XP_007787199.1">
    <property type="nucleotide sequence ID" value="XM_007789009.1"/>
</dbReference>
<feature type="region of interest" description="Disordered" evidence="1">
    <location>
        <begin position="186"/>
        <end position="230"/>
    </location>
</feature>
<sequence>MVLPSDTVPHRPNTGANDTQALRDIFGISPTSHRGYQAATKGSGSFDAAFKFGPETPTKSRNKKRRSIDKFSHLRQHLSRSRLSNHSSGKSMKEIKSTETVVHSKLLPDSHTSAGLDDLLISRSVSEGGYDSDARGILTPSLTEASAGSVMVSPEYTAKVLDTFDSSPSKRSASLLPTPYNIAKMHHPPAGVARTSTARKSQKHHTREPLAEAPEPQVRVRSTSTPRKHVTPLRDSFSVLLQLQPQESPTDVLRRLSVGLANGTVKLPDTPELKAMRMPSIVEAMPEWRLSFAAPKRASSLHRGDTEVRQALKTLSERVERAKRDSVVSDRTSTDNHASLISNLDPTLLQYLSRYSDEEQRDRLHEATDEVDGGRKGGEAFREASDPDTIFHADTSGPPDSNCGQTEPAERLVNAASGEQHNQCGHESLRDEKDSVHLFDMRISQRLASTSVLPTTLPSSTNLGSNQHYMDRSSQSSAKLDRFPAITRRTSAESLRRPSDPRTRRLFEPDHPADGQRIQPKWRSGILGSSMNPDQSNQGAEVSRDDTSSIYMSDAGTGDVDVKSVASHRARSSSQAMSNSLAIAGRQGLLGIPIDQRRNSIGQMMRTHGQTQTKSSRSVSHTRGKESKFSEDFDVQQKKVGGNLQSEGANTLANESMSMLDFLATIDPKADGNGKMSEDEFVGALNERLRSSLQTQRKRNTAQHKDVLEASMSNGLSLGGNMNQFRSSNFSAIDEPTRTSLRGREECATNMWERALRMASEDPNLASSASLGSPFGRLRQDRSRFRRLSDSRPYHHHIPGGYNTIPARQSRSLSPDNAATTRPRQDSFNRGQHHSPCIEAKKPLTRSTSPARSMRTKKRSLLDISRFTTLGRQGNNNTAKDSPATATPTRDLLAWARFPSHTRLTRNGAAAENDGVSTRDFSLPSDTEEFSDRNRSKLSLMTQPANMGANTPGSWKFLRSGHGRTKSRSMNFPVPNLDQTKREPEKVKVKKKSSALVLTRSLAKWTGLYRNHSSDLRRLRAGHRSSVPKGGEVDFPELEIVPGFDGGAGGPGARVRMEQLGDFEELRRRWEEKGGRVKGEDPVKTGVTLAQAEAEVDERARRACVIKDDDNDLEDSLTGPKRNLLSSTDEFTVSIRTATGPHASAGSREGEDSYTSCSVDTSMSMSNDLLPPPRRLSPLGGTRPTGPTELESYCQRERENMMKRLVSSELRDSTTDFRMQLLEEERRVRERLLGGVEEG</sequence>
<dbReference type="OrthoDB" id="4150782at2759"/>
<feature type="compositionally biased region" description="Polar residues" evidence="1">
    <location>
        <begin position="1153"/>
        <end position="1167"/>
    </location>
</feature>
<feature type="region of interest" description="Disordered" evidence="1">
    <location>
        <begin position="359"/>
        <end position="389"/>
    </location>
</feature>
<organism evidence="2 3">
    <name type="scientific">Endocarpon pusillum (strain Z07020 / HMAS-L-300199)</name>
    <name type="common">Lichen-forming fungus</name>
    <dbReference type="NCBI Taxonomy" id="1263415"/>
    <lineage>
        <taxon>Eukaryota</taxon>
        <taxon>Fungi</taxon>
        <taxon>Dikarya</taxon>
        <taxon>Ascomycota</taxon>
        <taxon>Pezizomycotina</taxon>
        <taxon>Eurotiomycetes</taxon>
        <taxon>Chaetothyriomycetidae</taxon>
        <taxon>Verrucariales</taxon>
        <taxon>Verrucariaceae</taxon>
        <taxon>Endocarpon</taxon>
    </lineage>
</organism>
<dbReference type="AlphaFoldDB" id="U1GST0"/>
<dbReference type="eggNOG" id="ENOG502RJV2">
    <property type="taxonomic scope" value="Eukaryota"/>
</dbReference>
<feature type="compositionally biased region" description="Basic and acidic residues" evidence="1">
    <location>
        <begin position="490"/>
        <end position="514"/>
    </location>
</feature>
<feature type="region of interest" description="Disordered" evidence="1">
    <location>
        <begin position="1139"/>
        <end position="1191"/>
    </location>
</feature>
<feature type="compositionally biased region" description="Basic residues" evidence="1">
    <location>
        <begin position="60"/>
        <end position="80"/>
    </location>
</feature>
<feature type="compositionally biased region" description="Polar residues" evidence="1">
    <location>
        <begin position="608"/>
        <end position="621"/>
    </location>
</feature>
<feature type="region of interest" description="Disordered" evidence="1">
    <location>
        <begin position="49"/>
        <end position="93"/>
    </location>
</feature>
<dbReference type="EMBL" id="KE720812">
    <property type="protein sequence ID" value="ERF75468.1"/>
    <property type="molecule type" value="Genomic_DNA"/>
</dbReference>
<evidence type="ECO:0000256" key="1">
    <source>
        <dbReference type="SAM" id="MobiDB-lite"/>
    </source>
</evidence>
<feature type="compositionally biased region" description="Polar residues" evidence="1">
    <location>
        <begin position="464"/>
        <end position="478"/>
    </location>
</feature>
<dbReference type="HOGENOM" id="CLU_007692_0_0_1"/>